<dbReference type="HOGENOM" id="CLU_1319808_0_0_7"/>
<dbReference type="KEGG" id="msd:MYSTI_07682"/>
<evidence type="ECO:0000313" key="2">
    <source>
        <dbReference type="Proteomes" id="UP000011131"/>
    </source>
</evidence>
<dbReference type="STRING" id="1278073.MYSTI_07682"/>
<dbReference type="Proteomes" id="UP000011131">
    <property type="component" value="Chromosome"/>
</dbReference>
<dbReference type="AlphaFoldDB" id="L7UQY1"/>
<gene>
    <name evidence="1" type="ordered locus">MYSTI_07682</name>
</gene>
<reference evidence="1 2" key="1">
    <citation type="journal article" date="2013" name="Genome Announc.">
        <title>Complete genome sequence of Myxococcus stipitatus strain DSM 14675, a fruiting myxobacterium.</title>
        <authorList>
            <person name="Huntley S."/>
            <person name="Kneip S."/>
            <person name="Treuner-Lange A."/>
            <person name="Sogaard-Andersen L."/>
        </authorList>
    </citation>
    <scope>NUCLEOTIDE SEQUENCE [LARGE SCALE GENOMIC DNA]</scope>
    <source>
        <strain evidence="2">DSM 14675 / JCM 12634 / Mx s8</strain>
    </source>
</reference>
<dbReference type="EMBL" id="CP004025">
    <property type="protein sequence ID" value="AGC48954.1"/>
    <property type="molecule type" value="Genomic_DNA"/>
</dbReference>
<sequence>MTSYNAAGFFRELERVVKSDLPVSEAFQRIIQFCTPARPHPDWAVLGALDVEGDIRHLQEWLEAILRTSPPPASVTGFWFGLFNPMVKDRVTADLHLIGAAYDGTALDWLFRERWGSDTPDAASSVLDSIYQMAYGKEDGLGNDAEYALALAYATLAVRHVAQRMGPRLLGEAAQRVLLVGFDSGDFLCIGAVRKEGLVFSRGREVMA</sequence>
<name>L7UQY1_MYXSD</name>
<accession>L7UQY1</accession>
<dbReference type="OrthoDB" id="5381377at2"/>
<organism evidence="1 2">
    <name type="scientific">Myxococcus stipitatus (strain DSM 14675 / JCM 12634 / Mx s8)</name>
    <dbReference type="NCBI Taxonomy" id="1278073"/>
    <lineage>
        <taxon>Bacteria</taxon>
        <taxon>Pseudomonadati</taxon>
        <taxon>Myxococcota</taxon>
        <taxon>Myxococcia</taxon>
        <taxon>Myxococcales</taxon>
        <taxon>Cystobacterineae</taxon>
        <taxon>Myxococcaceae</taxon>
        <taxon>Myxococcus</taxon>
    </lineage>
</organism>
<protein>
    <submittedName>
        <fullName evidence="1">Uncharacterized protein</fullName>
    </submittedName>
</protein>
<dbReference type="RefSeq" id="WP_015353207.1">
    <property type="nucleotide sequence ID" value="NC_020126.1"/>
</dbReference>
<evidence type="ECO:0000313" key="1">
    <source>
        <dbReference type="EMBL" id="AGC48954.1"/>
    </source>
</evidence>
<dbReference type="PATRIC" id="fig|1278073.3.peg.7813"/>
<proteinExistence type="predicted"/>
<keyword evidence="2" id="KW-1185">Reference proteome</keyword>